<dbReference type="InterPro" id="IPR036047">
    <property type="entry name" value="F-box-like_dom_sf"/>
</dbReference>
<dbReference type="STRING" id="1314785.A0A165GTQ7"/>
<name>A0A165GTQ7_9APHY</name>
<dbReference type="OrthoDB" id="722566at2759"/>
<dbReference type="Pfam" id="PF12014">
    <property type="entry name" value="Cyclin_D1_bind"/>
    <property type="match status" value="1"/>
</dbReference>
<organism evidence="2 3">
    <name type="scientific">Laetiporus sulphureus 93-53</name>
    <dbReference type="NCBI Taxonomy" id="1314785"/>
    <lineage>
        <taxon>Eukaryota</taxon>
        <taxon>Fungi</taxon>
        <taxon>Dikarya</taxon>
        <taxon>Basidiomycota</taxon>
        <taxon>Agaricomycotina</taxon>
        <taxon>Agaricomycetes</taxon>
        <taxon>Polyporales</taxon>
        <taxon>Laetiporus</taxon>
    </lineage>
</organism>
<dbReference type="SUPFAM" id="SSF81383">
    <property type="entry name" value="F-box domain"/>
    <property type="match status" value="1"/>
</dbReference>
<evidence type="ECO:0000313" key="2">
    <source>
        <dbReference type="EMBL" id="KZT10802.1"/>
    </source>
</evidence>
<dbReference type="GeneID" id="63820835"/>
<evidence type="ECO:0000313" key="3">
    <source>
        <dbReference type="Proteomes" id="UP000076871"/>
    </source>
</evidence>
<dbReference type="RefSeq" id="XP_040768542.1">
    <property type="nucleotide sequence ID" value="XM_040903805.1"/>
</dbReference>
<accession>A0A165GTQ7</accession>
<reference evidence="2 3" key="1">
    <citation type="journal article" date="2016" name="Mol. Biol. Evol.">
        <title>Comparative Genomics of Early-Diverging Mushroom-Forming Fungi Provides Insights into the Origins of Lignocellulose Decay Capabilities.</title>
        <authorList>
            <person name="Nagy L.G."/>
            <person name="Riley R."/>
            <person name="Tritt A."/>
            <person name="Adam C."/>
            <person name="Daum C."/>
            <person name="Floudas D."/>
            <person name="Sun H."/>
            <person name="Yadav J.S."/>
            <person name="Pangilinan J."/>
            <person name="Larsson K.H."/>
            <person name="Matsuura K."/>
            <person name="Barry K."/>
            <person name="Labutti K."/>
            <person name="Kuo R."/>
            <person name="Ohm R.A."/>
            <person name="Bhattacharya S.S."/>
            <person name="Shirouzu T."/>
            <person name="Yoshinaga Y."/>
            <person name="Martin F.M."/>
            <person name="Grigoriev I.V."/>
            <person name="Hibbett D.S."/>
        </authorList>
    </citation>
    <scope>NUCLEOTIDE SEQUENCE [LARGE SCALE GENOMIC DNA]</scope>
    <source>
        <strain evidence="2 3">93-53</strain>
    </source>
</reference>
<dbReference type="AlphaFoldDB" id="A0A165GTQ7"/>
<proteinExistence type="predicted"/>
<dbReference type="EMBL" id="KV427608">
    <property type="protein sequence ID" value="KZT10802.1"/>
    <property type="molecule type" value="Genomic_DNA"/>
</dbReference>
<sequence length="434" mass="49838">MPYDILFELLSYLSAIEFSSLLSCCKPLHRYMREPSIWQRLSAHYGLRDTTYFHGLSFYILYTRLLHPYGPLIGLWASDYPYSGHIMEFRLLVGDEDEQGGIVGDAWDFSSSLAVHRIPRQPTYTRKLKIEFAVDGDGEGVSVTELEPPVALIRTYCRSTHRVGSKEHHDAMRHCAKLEVCPSSYQGHYLQHYRRTFPHPDFPSEDADWQDDERDSHRLKPCMPTTIDQREVVRIYPAVRLPIVFTAPTACLKPRSISFRCLDQGCTQFQSTSLPFDNLSPILLRYYPLKHLIQSGVDPSDAQWSLQTLAGLWLGCYGLSGTECLHLAWVEERDTLEAFKITGDVHVPRGARTWIIPAHFDGSHSLAADATRFESQSNIERLFVDTGFISERGFLDIRVRLLIGVTGADELQIWWDIINEVRRYIRYKGRDGMS</sequence>
<protein>
    <recommendedName>
        <fullName evidence="1">F-box domain-containing protein</fullName>
    </recommendedName>
</protein>
<gene>
    <name evidence="2" type="ORF">LAESUDRAFT_643726</name>
</gene>
<dbReference type="InterPro" id="IPR001810">
    <property type="entry name" value="F-box_dom"/>
</dbReference>
<feature type="domain" description="F-box" evidence="1">
    <location>
        <begin position="1"/>
        <end position="41"/>
    </location>
</feature>
<dbReference type="Pfam" id="PF00646">
    <property type="entry name" value="F-box"/>
    <property type="match status" value="1"/>
</dbReference>
<dbReference type="PROSITE" id="PS50181">
    <property type="entry name" value="FBOX"/>
    <property type="match status" value="1"/>
</dbReference>
<evidence type="ECO:0000259" key="1">
    <source>
        <dbReference type="PROSITE" id="PS50181"/>
    </source>
</evidence>
<dbReference type="InParanoid" id="A0A165GTQ7"/>
<dbReference type="Proteomes" id="UP000076871">
    <property type="component" value="Unassembled WGS sequence"/>
</dbReference>
<keyword evidence="3" id="KW-1185">Reference proteome</keyword>